<evidence type="ECO:0000259" key="3">
    <source>
        <dbReference type="PROSITE" id="PS50404"/>
    </source>
</evidence>
<dbReference type="InterPro" id="IPR004045">
    <property type="entry name" value="Glutathione_S-Trfase_N"/>
</dbReference>
<organism evidence="4 5">
    <name type="scientific">Ditylenchus dipsaci</name>
    <dbReference type="NCBI Taxonomy" id="166011"/>
    <lineage>
        <taxon>Eukaryota</taxon>
        <taxon>Metazoa</taxon>
        <taxon>Ecdysozoa</taxon>
        <taxon>Nematoda</taxon>
        <taxon>Chromadorea</taxon>
        <taxon>Rhabditida</taxon>
        <taxon>Tylenchina</taxon>
        <taxon>Tylenchomorpha</taxon>
        <taxon>Sphaerularioidea</taxon>
        <taxon>Anguinidae</taxon>
        <taxon>Anguininae</taxon>
        <taxon>Ditylenchus</taxon>
    </lineage>
</organism>
<dbReference type="AlphaFoldDB" id="A0A915DTT6"/>
<dbReference type="PANTHER" id="PTHR22898">
    <property type="entry name" value="UNCHARACTERIZED GLYCOSOL TRANSFERASE-RELATED"/>
    <property type="match status" value="1"/>
</dbReference>
<dbReference type="SUPFAM" id="SSF52833">
    <property type="entry name" value="Thioredoxin-like"/>
    <property type="match status" value="1"/>
</dbReference>
<dbReference type="GO" id="GO:0005975">
    <property type="term" value="P:carbohydrate metabolic process"/>
    <property type="evidence" value="ECO:0007669"/>
    <property type="project" value="InterPro"/>
</dbReference>
<keyword evidence="4" id="KW-1185">Reference proteome</keyword>
<protein>
    <submittedName>
        <fullName evidence="5">L-Fucosyltransferase</fullName>
    </submittedName>
</protein>
<dbReference type="InterPro" id="IPR036249">
    <property type="entry name" value="Thioredoxin-like_sf"/>
</dbReference>
<keyword evidence="1" id="KW-0328">Glycosyltransferase</keyword>
<dbReference type="InterPro" id="IPR052501">
    <property type="entry name" value="Alpha-1-2_FucT"/>
</dbReference>
<dbReference type="Pfam" id="PF01531">
    <property type="entry name" value="Glyco_transf_11"/>
    <property type="match status" value="1"/>
</dbReference>
<evidence type="ECO:0000256" key="1">
    <source>
        <dbReference type="ARBA" id="ARBA00022676"/>
    </source>
</evidence>
<proteinExistence type="predicted"/>
<accession>A0A915DTT6</accession>
<dbReference type="CDD" id="cd00570">
    <property type="entry name" value="GST_N_family"/>
    <property type="match status" value="1"/>
</dbReference>
<dbReference type="Gene3D" id="1.20.1050.130">
    <property type="match status" value="1"/>
</dbReference>
<name>A0A915DTT6_9BILA</name>
<dbReference type="GO" id="GO:0008107">
    <property type="term" value="F:galactoside 2-alpha-L-fucosyltransferase activity"/>
    <property type="evidence" value="ECO:0007669"/>
    <property type="project" value="InterPro"/>
</dbReference>
<dbReference type="PANTHER" id="PTHR22898:SF3">
    <property type="entry name" value="ALPHA-1,2-FUCOSYLTRANSFERASE-RELATED"/>
    <property type="match status" value="1"/>
</dbReference>
<dbReference type="GO" id="GO:0016020">
    <property type="term" value="C:membrane"/>
    <property type="evidence" value="ECO:0007669"/>
    <property type="project" value="InterPro"/>
</dbReference>
<evidence type="ECO:0000313" key="5">
    <source>
        <dbReference type="WBParaSite" id="jg23101.1"/>
    </source>
</evidence>
<feature type="domain" description="GST N-terminal" evidence="3">
    <location>
        <begin position="319"/>
        <end position="396"/>
    </location>
</feature>
<dbReference type="Pfam" id="PF13409">
    <property type="entry name" value="GST_N_2"/>
    <property type="match status" value="1"/>
</dbReference>
<keyword evidence="2" id="KW-0808">Transferase</keyword>
<evidence type="ECO:0000256" key="2">
    <source>
        <dbReference type="ARBA" id="ARBA00022679"/>
    </source>
</evidence>
<dbReference type="InterPro" id="IPR002516">
    <property type="entry name" value="Glyco_trans_11"/>
</dbReference>
<dbReference type="Proteomes" id="UP000887574">
    <property type="component" value="Unplaced"/>
</dbReference>
<dbReference type="PROSITE" id="PS50404">
    <property type="entry name" value="GST_NTER"/>
    <property type="match status" value="1"/>
</dbReference>
<sequence length="412" mass="48103">MMYICIAITIIVVLALWRYTLELSHSIKWPNNFKEYLITKNTTLPVYNHYISPTITLCGGMGNMMWRFASVYGIGRQTGRSPYFHDDASCMKDTLREANETFPEYAKRMKFLKAGDFEKDSIEFGNHCCKYEDLKKYHKKSTKKYVQLSGYYFQSYKYFDEVADEIRQIFAWAPAIRNRTEAYGNKLFNTDKFHKLCVHTRLGDFVSLNIHSRLNFTEEALMYVFRQLKKNISDVSVVLLGEDKEFLKSIKYNKEEINKVYIPKKMSRGEDMAFASIHCNSLLLTAQASTFGWWIGYLMESYNGGAPGAIYYNSDFQGNSPADTYTFENYPRQWITLKLKQVPVIIEEERFTFETWPAHKSKMLYGKVPVLEVDGKPLAESFAICRYLAKKYGLLGKDDWEQAKESRRQAQN</sequence>
<evidence type="ECO:0000313" key="4">
    <source>
        <dbReference type="Proteomes" id="UP000887574"/>
    </source>
</evidence>
<dbReference type="WBParaSite" id="jg23101.1">
    <property type="protein sequence ID" value="jg23101.1"/>
    <property type="gene ID" value="jg23101"/>
</dbReference>
<reference evidence="5" key="1">
    <citation type="submission" date="2022-11" db="UniProtKB">
        <authorList>
            <consortium name="WormBaseParasite"/>
        </authorList>
    </citation>
    <scope>IDENTIFICATION</scope>
</reference>